<name>A0A845M2J3_9RHOB</name>
<dbReference type="EMBL" id="WTUX01000017">
    <property type="protein sequence ID" value="MZR14255.1"/>
    <property type="molecule type" value="Genomic_DNA"/>
</dbReference>
<dbReference type="Proteomes" id="UP000467322">
    <property type="component" value="Unassembled WGS sequence"/>
</dbReference>
<accession>A0A845M2J3</accession>
<evidence type="ECO:0000313" key="2">
    <source>
        <dbReference type="Proteomes" id="UP000467322"/>
    </source>
</evidence>
<organism evidence="1 2">
    <name type="scientific">Maritimibacter harenae</name>
    <dbReference type="NCBI Taxonomy" id="2606218"/>
    <lineage>
        <taxon>Bacteria</taxon>
        <taxon>Pseudomonadati</taxon>
        <taxon>Pseudomonadota</taxon>
        <taxon>Alphaproteobacteria</taxon>
        <taxon>Rhodobacterales</taxon>
        <taxon>Roseobacteraceae</taxon>
        <taxon>Maritimibacter</taxon>
    </lineage>
</organism>
<gene>
    <name evidence="1" type="ORF">GQE99_14625</name>
</gene>
<protein>
    <submittedName>
        <fullName evidence="1">Uncharacterized protein</fullName>
    </submittedName>
</protein>
<evidence type="ECO:0000313" key="1">
    <source>
        <dbReference type="EMBL" id="MZR14255.1"/>
    </source>
</evidence>
<proteinExistence type="predicted"/>
<dbReference type="RefSeq" id="WP_161352364.1">
    <property type="nucleotide sequence ID" value="NZ_WTUX01000017.1"/>
</dbReference>
<sequence>MKLSYEADGTELAQYRGEEYVEIGGEREKVEEVEDFDTETQALAWLNAGVG</sequence>
<reference evidence="1 2" key="1">
    <citation type="submission" date="2019-12" db="EMBL/GenBank/DDBJ databases">
        <title>Maritimibacter sp. nov. sp. isolated from sea sand.</title>
        <authorList>
            <person name="Kim J."/>
            <person name="Jeong S.E."/>
            <person name="Jung H.S."/>
            <person name="Jeon C.O."/>
        </authorList>
    </citation>
    <scope>NUCLEOTIDE SEQUENCE [LARGE SCALE GENOMIC DNA]</scope>
    <source>
        <strain evidence="1 2">DP07</strain>
    </source>
</reference>
<keyword evidence="2" id="KW-1185">Reference proteome</keyword>
<dbReference type="AlphaFoldDB" id="A0A845M2J3"/>
<comment type="caution">
    <text evidence="1">The sequence shown here is derived from an EMBL/GenBank/DDBJ whole genome shotgun (WGS) entry which is preliminary data.</text>
</comment>